<dbReference type="Gene3D" id="3.40.960.10">
    <property type="entry name" value="VSR Endonuclease"/>
    <property type="match status" value="1"/>
</dbReference>
<name>A0ABN9NZ44_9MYCO</name>
<dbReference type="SUPFAM" id="SSF52980">
    <property type="entry name" value="Restriction endonuclease-like"/>
    <property type="match status" value="1"/>
</dbReference>
<dbReference type="InterPro" id="IPR018547">
    <property type="entry name" value="AbiEi_C"/>
</dbReference>
<keyword evidence="3" id="KW-1185">Reference proteome</keyword>
<gene>
    <name evidence="2" type="ORF">MU0050_001026</name>
</gene>
<reference evidence="2 3" key="1">
    <citation type="submission" date="2023-08" db="EMBL/GenBank/DDBJ databases">
        <authorList>
            <person name="Folkvardsen B D."/>
            <person name="Norman A."/>
        </authorList>
    </citation>
    <scope>NUCLEOTIDE SEQUENCE [LARGE SCALE GENOMIC DNA]</scope>
    <source>
        <strain evidence="2 3">Mu0050</strain>
    </source>
</reference>
<dbReference type="InterPro" id="IPR011335">
    <property type="entry name" value="Restrct_endonuc-II-like"/>
</dbReference>
<proteinExistence type="predicted"/>
<evidence type="ECO:0000313" key="3">
    <source>
        <dbReference type="Proteomes" id="UP001190466"/>
    </source>
</evidence>
<feature type="domain" description="AbiEi antitoxin C-terminal" evidence="1">
    <location>
        <begin position="88"/>
        <end position="171"/>
    </location>
</feature>
<dbReference type="Proteomes" id="UP001190466">
    <property type="component" value="Chromosome"/>
</dbReference>
<sequence>MDGVFLGSEALARGALTEYQLRRHYRRLLPDVYTAKHTPVTLTDSTVAAWLWSRRKAVIAGLAASAMHGAEYVDDDEPIELVWPNHRAPRGVITRNDTLLPGEVQTINGLSVTTPERTAFDLARRDTDGEAVAALDALVRATRITRTDVVALAGRHPGARGVRRLPQVLDLVDAGSQSPRETWLRLLLIDAGFPRPVTQIPVFSPHGKPIYYLDMGWPDRMLAAEYDGEQHRENRGRYRRDIVRSEYIASLGWRRVRVTAGDREADIIRRVQRVWVPEQRIA</sequence>
<dbReference type="EMBL" id="OY726395">
    <property type="protein sequence ID" value="CAJ1580404.1"/>
    <property type="molecule type" value="Genomic_DNA"/>
</dbReference>
<accession>A0ABN9NZ44</accession>
<protein>
    <submittedName>
        <fullName evidence="2">Type IV toxin-antitoxin system AbiEi family antitoxin</fullName>
    </submittedName>
</protein>
<evidence type="ECO:0000313" key="2">
    <source>
        <dbReference type="EMBL" id="CAJ1580404.1"/>
    </source>
</evidence>
<organism evidence="2 3">
    <name type="scientific">[Mycobacterium] wendilense</name>
    <dbReference type="NCBI Taxonomy" id="3064284"/>
    <lineage>
        <taxon>Bacteria</taxon>
        <taxon>Bacillati</taxon>
        <taxon>Actinomycetota</taxon>
        <taxon>Actinomycetes</taxon>
        <taxon>Mycobacteriales</taxon>
        <taxon>Mycobacteriaceae</taxon>
        <taxon>Mycolicibacter</taxon>
    </lineage>
</organism>
<dbReference type="Pfam" id="PF09407">
    <property type="entry name" value="AbiEi_1"/>
    <property type="match status" value="1"/>
</dbReference>
<dbReference type="RefSeq" id="WP_316514822.1">
    <property type="nucleotide sequence ID" value="NZ_OY726395.1"/>
</dbReference>
<evidence type="ECO:0000259" key="1">
    <source>
        <dbReference type="Pfam" id="PF09407"/>
    </source>
</evidence>